<keyword evidence="4" id="KW-0131">Cell cycle</keyword>
<dbReference type="Pfam" id="PF03776">
    <property type="entry name" value="MinE"/>
    <property type="match status" value="1"/>
</dbReference>
<evidence type="ECO:0000256" key="4">
    <source>
        <dbReference type="HAMAP-Rule" id="MF_00262"/>
    </source>
</evidence>
<accession>A0A1M7B2I3</accession>
<dbReference type="RefSeq" id="WP_074823017.1">
    <property type="nucleotide sequence ID" value="NZ_FNTI01000001.1"/>
</dbReference>
<evidence type="ECO:0000313" key="5">
    <source>
        <dbReference type="EMBL" id="SED49500.1"/>
    </source>
</evidence>
<dbReference type="InterPro" id="IPR005527">
    <property type="entry name" value="MinE"/>
</dbReference>
<dbReference type="NCBIfam" id="NF001422">
    <property type="entry name" value="PRK00296.1"/>
    <property type="match status" value="1"/>
</dbReference>
<evidence type="ECO:0000256" key="1">
    <source>
        <dbReference type="ARBA" id="ARBA00008168"/>
    </source>
</evidence>
<evidence type="ECO:0000256" key="3">
    <source>
        <dbReference type="ARBA" id="ARBA00025265"/>
    </source>
</evidence>
<name>A0A1M7B2I3_9BRAD</name>
<dbReference type="Gene3D" id="3.30.1070.10">
    <property type="entry name" value="Cell division topological specificity factor MinE"/>
    <property type="match status" value="1"/>
</dbReference>
<organism evidence="5 6">
    <name type="scientific">Bradyrhizobium lablabi</name>
    <dbReference type="NCBI Taxonomy" id="722472"/>
    <lineage>
        <taxon>Bacteria</taxon>
        <taxon>Pseudomonadati</taxon>
        <taxon>Pseudomonadota</taxon>
        <taxon>Alphaproteobacteria</taxon>
        <taxon>Hyphomicrobiales</taxon>
        <taxon>Nitrobacteraceae</taxon>
        <taxon>Bradyrhizobium</taxon>
    </lineage>
</organism>
<dbReference type="NCBIfam" id="TIGR01215">
    <property type="entry name" value="minE"/>
    <property type="match status" value="1"/>
</dbReference>
<dbReference type="InterPro" id="IPR036707">
    <property type="entry name" value="MinE_sf"/>
</dbReference>
<evidence type="ECO:0000256" key="2">
    <source>
        <dbReference type="ARBA" id="ARBA00020112"/>
    </source>
</evidence>
<dbReference type="EMBL" id="FNTI01000001">
    <property type="protein sequence ID" value="SED49500.1"/>
    <property type="molecule type" value="Genomic_DNA"/>
</dbReference>
<dbReference type="Proteomes" id="UP000183208">
    <property type="component" value="Unassembled WGS sequence"/>
</dbReference>
<dbReference type="SUPFAM" id="SSF55229">
    <property type="entry name" value="Cell division protein MinE topological specificity domain"/>
    <property type="match status" value="1"/>
</dbReference>
<dbReference type="HAMAP" id="MF_00262">
    <property type="entry name" value="MinE"/>
    <property type="match status" value="1"/>
</dbReference>
<dbReference type="GO" id="GO:0032955">
    <property type="term" value="P:regulation of division septum assembly"/>
    <property type="evidence" value="ECO:0007669"/>
    <property type="project" value="InterPro"/>
</dbReference>
<keyword evidence="4 5" id="KW-0132">Cell division</keyword>
<dbReference type="OrthoDB" id="9802655at2"/>
<evidence type="ECO:0000313" key="6">
    <source>
        <dbReference type="Proteomes" id="UP000183208"/>
    </source>
</evidence>
<proteinExistence type="inferred from homology"/>
<dbReference type="GO" id="GO:0051301">
    <property type="term" value="P:cell division"/>
    <property type="evidence" value="ECO:0007669"/>
    <property type="project" value="UniProtKB-KW"/>
</dbReference>
<protein>
    <recommendedName>
        <fullName evidence="2 4">Cell division topological specificity factor</fullName>
    </recommendedName>
</protein>
<comment type="similarity">
    <text evidence="1 4">Belongs to the MinE family.</text>
</comment>
<sequence>MNMRLLRLFGGRDTSAPVARERLQILLAHERGLLGQPDLLATLREEILAVVSRHVTLDPEKVIVRLERGKTVSTLEVDIEVPNDFEKSKAASQRRMAG</sequence>
<comment type="function">
    <text evidence="3 4">Prevents the cell division inhibition by proteins MinC and MinD at internal division sites while permitting inhibition at polar sites. This ensures cell division at the proper site by restricting the formation of a division septum at the midpoint of the long axis of the cell.</text>
</comment>
<gene>
    <name evidence="4" type="primary">minE</name>
    <name evidence="5" type="ORF">SAMN05444171_4263</name>
</gene>
<reference evidence="5 6" key="1">
    <citation type="submission" date="2016-10" db="EMBL/GenBank/DDBJ databases">
        <authorList>
            <person name="de Groot N.N."/>
        </authorList>
    </citation>
    <scope>NUCLEOTIDE SEQUENCE [LARGE SCALE GENOMIC DNA]</scope>
    <source>
        <strain evidence="5 6">GAS522</strain>
    </source>
</reference>
<dbReference type="AlphaFoldDB" id="A0A1M7B2I3"/>